<dbReference type="InterPro" id="IPR011600">
    <property type="entry name" value="Pept_C14_caspase"/>
</dbReference>
<organism evidence="2 3">
    <name type="scientific">Bradyrhizobium centrolobii</name>
    <dbReference type="NCBI Taxonomy" id="1505087"/>
    <lineage>
        <taxon>Bacteria</taxon>
        <taxon>Pseudomonadati</taxon>
        <taxon>Pseudomonadota</taxon>
        <taxon>Alphaproteobacteria</taxon>
        <taxon>Hyphomicrobiales</taxon>
        <taxon>Nitrobacteraceae</taxon>
        <taxon>Bradyrhizobium</taxon>
    </lineage>
</organism>
<protein>
    <recommendedName>
        <fullName evidence="1">Caspase family p20 domain-containing protein</fullName>
    </recommendedName>
</protein>
<dbReference type="Gene3D" id="3.40.50.1460">
    <property type="match status" value="1"/>
</dbReference>
<sequence>MRMPRGLDCKIGRLCATIGLAALIGLTIPYAHAAGGLSISNPDGAAVRALVIGIDDYQHVRKLKGAVADATDIVTSLKSMGVDDVVELTNAQADRASLLREISALVERTRNNDLIFLSIAGHGTQEPERFKGSEPDGMENVFLLPGFETTPTGSVERILGSEFNHFIRQFELRGATVIFVADTCHGGGMVRDIDPRAAEMSFRQVPRYTLLVDELKPVSDSNDPKSELDLDHTAFLAAVDRYTKAPEVRIPGIDGLRGALSYAVARAMEGSADIDHDGKVTLKELFSNVRQVVYQLSDQRQNIVTISSPAQMPETDVAFELTRGVVLIQGPAARAASGQTGAAAPEGQAPAPPAVAAKAPSVPTLAAATKELPTSAAPTSAAPTSLRPAAPIRLAALDGKTNYFASVTPKDVTVQAVQPTDNPDLIWDPVSHDVIAWGDVVAYGVDVAGLPMVVDRTAAIRELKRMATRSPQMMRIWPDDRQQRAGQTVEVDLSDVSSRAVLLFNVSGDGTIQVLYPVGSDAALARSASLRLPLRVGEPFGAEQVVAVTSQQRMVDLETVLMQLNRRRASGQVIKSLQHYLPADARIASIGFFSAP</sequence>
<evidence type="ECO:0000313" key="3">
    <source>
        <dbReference type="Proteomes" id="UP000076959"/>
    </source>
</evidence>
<keyword evidence="3" id="KW-1185">Reference proteome</keyword>
<dbReference type="PANTHER" id="PTHR48104">
    <property type="entry name" value="METACASPASE-4"/>
    <property type="match status" value="1"/>
</dbReference>
<dbReference type="GO" id="GO:0005737">
    <property type="term" value="C:cytoplasm"/>
    <property type="evidence" value="ECO:0007669"/>
    <property type="project" value="TreeGrafter"/>
</dbReference>
<dbReference type="EMBL" id="LUUB01000026">
    <property type="protein sequence ID" value="OAF14952.1"/>
    <property type="molecule type" value="Genomic_DNA"/>
</dbReference>
<feature type="domain" description="Caspase family p20" evidence="1">
    <location>
        <begin position="49"/>
        <end position="126"/>
    </location>
</feature>
<name>A0A176Z5D0_9BRAD</name>
<evidence type="ECO:0000259" key="1">
    <source>
        <dbReference type="PROSITE" id="PS50208"/>
    </source>
</evidence>
<proteinExistence type="predicted"/>
<comment type="caution">
    <text evidence="2">The sequence shown here is derived from an EMBL/GenBank/DDBJ whole genome shotgun (WGS) entry which is preliminary data.</text>
</comment>
<dbReference type="SUPFAM" id="SSF52129">
    <property type="entry name" value="Caspase-like"/>
    <property type="match status" value="1"/>
</dbReference>
<dbReference type="PANTHER" id="PTHR48104:SF30">
    <property type="entry name" value="METACASPASE-1"/>
    <property type="match status" value="1"/>
</dbReference>
<dbReference type="InterPro" id="IPR029030">
    <property type="entry name" value="Caspase-like_dom_sf"/>
</dbReference>
<dbReference type="Proteomes" id="UP000076959">
    <property type="component" value="Unassembled WGS sequence"/>
</dbReference>
<gene>
    <name evidence="2" type="ORF">AYJ54_41015</name>
</gene>
<dbReference type="GO" id="GO:0004197">
    <property type="term" value="F:cysteine-type endopeptidase activity"/>
    <property type="evidence" value="ECO:0007669"/>
    <property type="project" value="InterPro"/>
</dbReference>
<dbReference type="PROSITE" id="PS50208">
    <property type="entry name" value="CASPASE_P20"/>
    <property type="match status" value="1"/>
</dbReference>
<dbReference type="InterPro" id="IPR001309">
    <property type="entry name" value="Pept_C14_p20"/>
</dbReference>
<dbReference type="AlphaFoldDB" id="A0A176Z5D0"/>
<dbReference type="InterPro" id="IPR018247">
    <property type="entry name" value="EF_Hand_1_Ca_BS"/>
</dbReference>
<dbReference type="GO" id="GO:0006508">
    <property type="term" value="P:proteolysis"/>
    <property type="evidence" value="ECO:0007669"/>
    <property type="project" value="InterPro"/>
</dbReference>
<evidence type="ECO:0000313" key="2">
    <source>
        <dbReference type="EMBL" id="OAF14952.1"/>
    </source>
</evidence>
<accession>A0A176Z5D0</accession>
<dbReference type="Pfam" id="PF00656">
    <property type="entry name" value="Peptidase_C14"/>
    <property type="match status" value="1"/>
</dbReference>
<dbReference type="STRING" id="1505087.AYJ54_41015"/>
<reference evidence="2 3" key="1">
    <citation type="submission" date="2016-03" db="EMBL/GenBank/DDBJ databases">
        <title>Draft Genome Sequence of the Strain BR 10245 (Bradyrhizobium sp.) isolated from nodules of Centrolobium paraense.</title>
        <authorList>
            <person name="Simoes-Araujo J.L.Sr."/>
            <person name="Barauna A.C."/>
            <person name="Silva K."/>
            <person name="Zilli J.E."/>
        </authorList>
    </citation>
    <scope>NUCLEOTIDE SEQUENCE [LARGE SCALE GENOMIC DNA]</scope>
    <source>
        <strain evidence="2 3">BR 10245</strain>
    </source>
</reference>
<dbReference type="OrthoDB" id="6872474at2"/>
<dbReference type="InterPro" id="IPR050452">
    <property type="entry name" value="Metacaspase"/>
</dbReference>
<dbReference type="PROSITE" id="PS00018">
    <property type="entry name" value="EF_HAND_1"/>
    <property type="match status" value="1"/>
</dbReference>
<dbReference type="RefSeq" id="WP_063696892.1">
    <property type="nucleotide sequence ID" value="NZ_LUUB01000026.1"/>
</dbReference>